<feature type="chain" id="PRO_5037654352" evidence="1">
    <location>
        <begin position="23"/>
        <end position="112"/>
    </location>
</feature>
<evidence type="ECO:0000313" key="3">
    <source>
        <dbReference type="Proteomes" id="UP000002215"/>
    </source>
</evidence>
<sequence>MKKAKFLLAALLVLSVSAGIFAFKTNRFTSISAWKYTTMVRSGILPYYTTTFFCTSLADVYYITNGGSLYTTTFYSVGSPTGVITLVAPNGAAITIADQPCSVTTTYLTTAF</sequence>
<reference evidence="2 3" key="2">
    <citation type="journal article" date="2010" name="Stand. Genomic Sci.">
        <title>Complete genome sequence of Chitinophaga pinensis type strain (UQM 2034).</title>
        <authorList>
            <person name="Glavina Del Rio T."/>
            <person name="Abt B."/>
            <person name="Spring S."/>
            <person name="Lapidus A."/>
            <person name="Nolan M."/>
            <person name="Tice H."/>
            <person name="Copeland A."/>
            <person name="Cheng J.F."/>
            <person name="Chen F."/>
            <person name="Bruce D."/>
            <person name="Goodwin L."/>
            <person name="Pitluck S."/>
            <person name="Ivanova N."/>
            <person name="Mavromatis K."/>
            <person name="Mikhailova N."/>
            <person name="Pati A."/>
            <person name="Chen A."/>
            <person name="Palaniappan K."/>
            <person name="Land M."/>
            <person name="Hauser L."/>
            <person name="Chang Y.J."/>
            <person name="Jeffries C.D."/>
            <person name="Chain P."/>
            <person name="Saunders E."/>
            <person name="Detter J.C."/>
            <person name="Brettin T."/>
            <person name="Rohde M."/>
            <person name="Goker M."/>
            <person name="Bristow J."/>
            <person name="Eisen J.A."/>
            <person name="Markowitz V."/>
            <person name="Hugenholtz P."/>
            <person name="Kyrpides N.C."/>
            <person name="Klenk H.P."/>
            <person name="Lucas S."/>
        </authorList>
    </citation>
    <scope>NUCLEOTIDE SEQUENCE [LARGE SCALE GENOMIC DNA]</scope>
    <source>
        <strain evidence="3">ATCC 43595 / DSM 2588 / LMG 13176 / NBRC 15968 / NCIMB 11800 / UQM 2034</strain>
    </source>
</reference>
<dbReference type="KEGG" id="cpi:Cpin_0023"/>
<reference evidence="3" key="1">
    <citation type="submission" date="2009-08" db="EMBL/GenBank/DDBJ databases">
        <title>The complete genome of Chitinophaga pinensis DSM 2588.</title>
        <authorList>
            <consortium name="US DOE Joint Genome Institute (JGI-PGF)"/>
            <person name="Lucas S."/>
            <person name="Copeland A."/>
            <person name="Lapidus A."/>
            <person name="Glavina del Rio T."/>
            <person name="Dalin E."/>
            <person name="Tice H."/>
            <person name="Bruce D."/>
            <person name="Goodwin L."/>
            <person name="Pitluck S."/>
            <person name="Kyrpides N."/>
            <person name="Mavromatis K."/>
            <person name="Ivanova N."/>
            <person name="Mikhailova N."/>
            <person name="Sims D."/>
            <person name="Meinche L."/>
            <person name="Brettin T."/>
            <person name="Detter J.C."/>
            <person name="Han C."/>
            <person name="Larimer F."/>
            <person name="Land M."/>
            <person name="Hauser L."/>
            <person name="Markowitz V."/>
            <person name="Cheng J.-F."/>
            <person name="Hugenholtz P."/>
            <person name="Woyke T."/>
            <person name="Wu D."/>
            <person name="Spring S."/>
            <person name="Klenk H.-P."/>
            <person name="Eisen J.A."/>
        </authorList>
    </citation>
    <scope>NUCLEOTIDE SEQUENCE [LARGE SCALE GENOMIC DNA]</scope>
    <source>
        <strain evidence="3">ATCC 43595 / DSM 2588 / LMG 13176 / NBRC 15968 / NCIMB 11800 / UQM 2034</strain>
    </source>
</reference>
<dbReference type="EMBL" id="CP001699">
    <property type="protein sequence ID" value="ACU57532.1"/>
    <property type="molecule type" value="Genomic_DNA"/>
</dbReference>
<gene>
    <name evidence="2" type="ordered locus">Cpin_0023</name>
</gene>
<dbReference type="OrthoDB" id="673780at2"/>
<accession>A0A979GM05</accession>
<dbReference type="AlphaFoldDB" id="A0A979GM05"/>
<name>A0A979GM05_CHIPD</name>
<protein>
    <submittedName>
        <fullName evidence="2">Uncharacterized protein</fullName>
    </submittedName>
</protein>
<dbReference type="RefSeq" id="WP_012787708.1">
    <property type="nucleotide sequence ID" value="NC_013132.1"/>
</dbReference>
<evidence type="ECO:0000313" key="2">
    <source>
        <dbReference type="EMBL" id="ACU57532.1"/>
    </source>
</evidence>
<evidence type="ECO:0000256" key="1">
    <source>
        <dbReference type="SAM" id="SignalP"/>
    </source>
</evidence>
<organism evidence="2 3">
    <name type="scientific">Chitinophaga pinensis (strain ATCC 43595 / DSM 2588 / LMG 13176 / NBRC 15968 / NCIMB 11800 / UQM 2034)</name>
    <dbReference type="NCBI Taxonomy" id="485918"/>
    <lineage>
        <taxon>Bacteria</taxon>
        <taxon>Pseudomonadati</taxon>
        <taxon>Bacteroidota</taxon>
        <taxon>Chitinophagia</taxon>
        <taxon>Chitinophagales</taxon>
        <taxon>Chitinophagaceae</taxon>
        <taxon>Chitinophaga</taxon>
    </lineage>
</organism>
<feature type="signal peptide" evidence="1">
    <location>
        <begin position="1"/>
        <end position="22"/>
    </location>
</feature>
<dbReference type="Proteomes" id="UP000002215">
    <property type="component" value="Chromosome"/>
</dbReference>
<proteinExistence type="predicted"/>
<keyword evidence="1" id="KW-0732">Signal</keyword>